<evidence type="ECO:0000313" key="4">
    <source>
        <dbReference type="Proteomes" id="UP001178461"/>
    </source>
</evidence>
<protein>
    <submittedName>
        <fullName evidence="3">Uncharacterized protein</fullName>
    </submittedName>
</protein>
<reference evidence="3" key="1">
    <citation type="submission" date="2022-12" db="EMBL/GenBank/DDBJ databases">
        <authorList>
            <person name="Alioto T."/>
            <person name="Alioto T."/>
            <person name="Gomez Garrido J."/>
        </authorList>
    </citation>
    <scope>NUCLEOTIDE SEQUENCE</scope>
</reference>
<proteinExistence type="predicted"/>
<evidence type="ECO:0000256" key="2">
    <source>
        <dbReference type="SAM" id="Phobius"/>
    </source>
</evidence>
<evidence type="ECO:0000313" key="3">
    <source>
        <dbReference type="EMBL" id="CAI5789079.1"/>
    </source>
</evidence>
<keyword evidence="4" id="KW-1185">Reference proteome</keyword>
<keyword evidence="2" id="KW-0812">Transmembrane</keyword>
<dbReference type="Proteomes" id="UP001178461">
    <property type="component" value="Chromosome 12"/>
</dbReference>
<sequence>MNQTAGVSNSVRCPSGKGAKVGAALPGESCGAKASERAGEERERGRKEGRHPPRNGLLGCCCRLLCGTAQGFYAAALLFCLQFGLAFARMCSGAAQVGGKRL</sequence>
<accession>A0AA35L435</accession>
<keyword evidence="2" id="KW-0472">Membrane</keyword>
<organism evidence="3 4">
    <name type="scientific">Podarcis lilfordi</name>
    <name type="common">Lilford's wall lizard</name>
    <dbReference type="NCBI Taxonomy" id="74358"/>
    <lineage>
        <taxon>Eukaryota</taxon>
        <taxon>Metazoa</taxon>
        <taxon>Chordata</taxon>
        <taxon>Craniata</taxon>
        <taxon>Vertebrata</taxon>
        <taxon>Euteleostomi</taxon>
        <taxon>Lepidosauria</taxon>
        <taxon>Squamata</taxon>
        <taxon>Bifurcata</taxon>
        <taxon>Unidentata</taxon>
        <taxon>Episquamata</taxon>
        <taxon>Laterata</taxon>
        <taxon>Lacertibaenia</taxon>
        <taxon>Lacertidae</taxon>
        <taxon>Podarcis</taxon>
    </lineage>
</organism>
<feature type="compositionally biased region" description="Polar residues" evidence="1">
    <location>
        <begin position="1"/>
        <end position="12"/>
    </location>
</feature>
<dbReference type="EMBL" id="OX395137">
    <property type="protein sequence ID" value="CAI5789079.1"/>
    <property type="molecule type" value="Genomic_DNA"/>
</dbReference>
<feature type="region of interest" description="Disordered" evidence="1">
    <location>
        <begin position="1"/>
        <end position="55"/>
    </location>
</feature>
<feature type="transmembrane region" description="Helical" evidence="2">
    <location>
        <begin position="71"/>
        <end position="91"/>
    </location>
</feature>
<keyword evidence="2" id="KW-1133">Transmembrane helix</keyword>
<evidence type="ECO:0000256" key="1">
    <source>
        <dbReference type="SAM" id="MobiDB-lite"/>
    </source>
</evidence>
<gene>
    <name evidence="3" type="ORF">PODLI_1B002497</name>
</gene>
<dbReference type="AlphaFoldDB" id="A0AA35L435"/>
<feature type="compositionally biased region" description="Basic and acidic residues" evidence="1">
    <location>
        <begin position="34"/>
        <end position="46"/>
    </location>
</feature>
<name>A0AA35L435_9SAUR</name>